<dbReference type="AlphaFoldDB" id="A0A450SF73"/>
<dbReference type="EMBL" id="CAADEX010000033">
    <property type="protein sequence ID" value="VFJ51456.1"/>
    <property type="molecule type" value="Genomic_DNA"/>
</dbReference>
<gene>
    <name evidence="1" type="ORF">BECKDK2373B_GA0170837_103314</name>
</gene>
<sequence length="70" mass="8359">MKFTVYIETSIPSFYHEIREGAEFVAMKNWTRQWWDSRMGLFQCFTSTAVLDELENGNHPRRTEKNPSSR</sequence>
<evidence type="ECO:0000313" key="1">
    <source>
        <dbReference type="EMBL" id="VFJ51456.1"/>
    </source>
</evidence>
<protein>
    <submittedName>
        <fullName evidence="1">Uncharacterized protein</fullName>
    </submittedName>
</protein>
<proteinExistence type="predicted"/>
<organism evidence="1">
    <name type="scientific">Candidatus Kentrum sp. DK</name>
    <dbReference type="NCBI Taxonomy" id="2126562"/>
    <lineage>
        <taxon>Bacteria</taxon>
        <taxon>Pseudomonadati</taxon>
        <taxon>Pseudomonadota</taxon>
        <taxon>Gammaproteobacteria</taxon>
        <taxon>Candidatus Kentrum</taxon>
    </lineage>
</organism>
<name>A0A450SF73_9GAMM</name>
<accession>A0A450SF73</accession>
<reference evidence="1" key="1">
    <citation type="submission" date="2019-02" db="EMBL/GenBank/DDBJ databases">
        <authorList>
            <person name="Gruber-Vodicka R. H."/>
            <person name="Seah K. B. B."/>
        </authorList>
    </citation>
    <scope>NUCLEOTIDE SEQUENCE</scope>
    <source>
        <strain evidence="1">BECK_DK47</strain>
    </source>
</reference>